<protein>
    <submittedName>
        <fullName evidence="1">Uncharacterized protein</fullName>
    </submittedName>
</protein>
<organism evidence="1 3">
    <name type="scientific">Pomacea canaliculata</name>
    <name type="common">Golden apple snail</name>
    <dbReference type="NCBI Taxonomy" id="400727"/>
    <lineage>
        <taxon>Eukaryota</taxon>
        <taxon>Metazoa</taxon>
        <taxon>Spiralia</taxon>
        <taxon>Lophotrochozoa</taxon>
        <taxon>Mollusca</taxon>
        <taxon>Gastropoda</taxon>
        <taxon>Caenogastropoda</taxon>
        <taxon>Architaenioglossa</taxon>
        <taxon>Ampullarioidea</taxon>
        <taxon>Ampullariidae</taxon>
        <taxon>Pomacea</taxon>
    </lineage>
</organism>
<accession>A0A2T7ND11</accession>
<dbReference type="AlphaFoldDB" id="A0A2T7ND11"/>
<sequence>MFELKWDNTDSGSRALAQMSTNHVQSAGCETHHDQSSCSPVCKLRKDFSPDNRFGKPAFKTRSGQPIRLFPFLPFPPTSLLASHTIYFINYLL</sequence>
<dbReference type="EMBL" id="PZQS01000003">
    <property type="protein sequence ID" value="PVD34064.1"/>
    <property type="molecule type" value="Genomic_DNA"/>
</dbReference>
<evidence type="ECO:0000313" key="3">
    <source>
        <dbReference type="Proteomes" id="UP000245119"/>
    </source>
</evidence>
<proteinExistence type="predicted"/>
<comment type="caution">
    <text evidence="1">The sequence shown here is derived from an EMBL/GenBank/DDBJ whole genome shotgun (WGS) entry which is preliminary data.</text>
</comment>
<reference evidence="1 3" key="1">
    <citation type="submission" date="2018-04" db="EMBL/GenBank/DDBJ databases">
        <title>The genome of golden apple snail Pomacea canaliculata provides insight into stress tolerance and invasive adaptation.</title>
        <authorList>
            <person name="Liu C."/>
            <person name="Liu B."/>
            <person name="Ren Y."/>
            <person name="Zhang Y."/>
            <person name="Wang H."/>
            <person name="Li S."/>
            <person name="Jiang F."/>
            <person name="Yin L."/>
            <person name="Zhang G."/>
            <person name="Qian W."/>
            <person name="Fan W."/>
        </authorList>
    </citation>
    <scope>NUCLEOTIDE SEQUENCE [LARGE SCALE GENOMIC DNA]</scope>
    <source>
        <strain evidence="1">SZHN2017</strain>
        <tissue evidence="1">Muscle</tissue>
    </source>
</reference>
<keyword evidence="3" id="KW-1185">Reference proteome</keyword>
<name>A0A2T7ND11_POMCA</name>
<evidence type="ECO:0000313" key="1">
    <source>
        <dbReference type="EMBL" id="PVD19054.1"/>
    </source>
</evidence>
<dbReference type="EMBL" id="PZQS01000014">
    <property type="protein sequence ID" value="PVD19054.1"/>
    <property type="molecule type" value="Genomic_DNA"/>
</dbReference>
<dbReference type="Proteomes" id="UP000245119">
    <property type="component" value="Linkage Group LG14"/>
</dbReference>
<evidence type="ECO:0000313" key="2">
    <source>
        <dbReference type="EMBL" id="PVD34064.1"/>
    </source>
</evidence>
<dbReference type="Proteomes" id="UP000245119">
    <property type="component" value="Linkage Group LG3"/>
</dbReference>
<gene>
    <name evidence="2" type="ORF">C0Q70_05326</name>
    <name evidence="1" type="ORF">C0Q70_21613</name>
</gene>